<sequence length="144" mass="15686">MNLISFFRRTGSAPVARERLQILLQHERAVTGKSDLIAILQEEIMAVIAKHFPVESDSIKIKMERGNAVSTLEVEVEIPTPMCVNISVNAPKARPTLKAVEKTAETAGEKRKERPTEALAAKPVAEPVPEPIVEPVEIAAEAEG</sequence>
<dbReference type="AlphaFoldDB" id="A0A1I3XB74"/>
<evidence type="ECO:0000313" key="6">
    <source>
        <dbReference type="EMBL" id="SFK16818.1"/>
    </source>
</evidence>
<reference evidence="6 7" key="1">
    <citation type="submission" date="2016-10" db="EMBL/GenBank/DDBJ databases">
        <authorList>
            <person name="de Groot N.N."/>
        </authorList>
    </citation>
    <scope>NUCLEOTIDE SEQUENCE [LARGE SCALE GENOMIC DNA]</scope>
    <source>
        <strain evidence="6 7">NE2</strain>
    </source>
</reference>
<keyword evidence="7" id="KW-1185">Reference proteome</keyword>
<dbReference type="SUPFAM" id="SSF55229">
    <property type="entry name" value="Cell division protein MinE topological specificity domain"/>
    <property type="match status" value="1"/>
</dbReference>
<dbReference type="STRING" id="1612308.SAMN05444581_1036"/>
<evidence type="ECO:0000256" key="3">
    <source>
        <dbReference type="ARBA" id="ARBA00025265"/>
    </source>
</evidence>
<dbReference type="HAMAP" id="MF_00262">
    <property type="entry name" value="MinE"/>
    <property type="match status" value="1"/>
</dbReference>
<dbReference type="Pfam" id="PF03776">
    <property type="entry name" value="MinE"/>
    <property type="match status" value="1"/>
</dbReference>
<dbReference type="EMBL" id="FOSN01000003">
    <property type="protein sequence ID" value="SFK16818.1"/>
    <property type="molecule type" value="Genomic_DNA"/>
</dbReference>
<dbReference type="NCBIfam" id="TIGR01215">
    <property type="entry name" value="minE"/>
    <property type="match status" value="1"/>
</dbReference>
<dbReference type="Gene3D" id="3.30.1070.10">
    <property type="entry name" value="Cell division topological specificity factor MinE"/>
    <property type="match status" value="1"/>
</dbReference>
<dbReference type="GO" id="GO:0032955">
    <property type="term" value="P:regulation of division septum assembly"/>
    <property type="evidence" value="ECO:0007669"/>
    <property type="project" value="InterPro"/>
</dbReference>
<keyword evidence="4" id="KW-0131">Cell cycle</keyword>
<accession>A0A1I3XB74</accession>
<evidence type="ECO:0000256" key="1">
    <source>
        <dbReference type="ARBA" id="ARBA00008168"/>
    </source>
</evidence>
<organism evidence="6 7">
    <name type="scientific">Methylocapsa palsarum</name>
    <dbReference type="NCBI Taxonomy" id="1612308"/>
    <lineage>
        <taxon>Bacteria</taxon>
        <taxon>Pseudomonadati</taxon>
        <taxon>Pseudomonadota</taxon>
        <taxon>Alphaproteobacteria</taxon>
        <taxon>Hyphomicrobiales</taxon>
        <taxon>Beijerinckiaceae</taxon>
        <taxon>Methylocapsa</taxon>
    </lineage>
</organism>
<evidence type="ECO:0000313" key="7">
    <source>
        <dbReference type="Proteomes" id="UP000198755"/>
    </source>
</evidence>
<comment type="function">
    <text evidence="3 4">Prevents the cell division inhibition by proteins MinC and MinD at internal division sites while permitting inhibition at polar sites. This ensures cell division at the proper site by restricting the formation of a division septum at the midpoint of the long axis of the cell.</text>
</comment>
<dbReference type="InterPro" id="IPR036707">
    <property type="entry name" value="MinE_sf"/>
</dbReference>
<keyword evidence="4 6" id="KW-0132">Cell division</keyword>
<dbReference type="NCBIfam" id="NF001422">
    <property type="entry name" value="PRK00296.1"/>
    <property type="match status" value="1"/>
</dbReference>
<evidence type="ECO:0000256" key="2">
    <source>
        <dbReference type="ARBA" id="ARBA00020112"/>
    </source>
</evidence>
<name>A0A1I3XB74_9HYPH</name>
<evidence type="ECO:0000256" key="5">
    <source>
        <dbReference type="SAM" id="MobiDB-lite"/>
    </source>
</evidence>
<dbReference type="InterPro" id="IPR005527">
    <property type="entry name" value="MinE"/>
</dbReference>
<comment type="similarity">
    <text evidence="1 4">Belongs to the MinE family.</text>
</comment>
<protein>
    <recommendedName>
        <fullName evidence="2 4">Cell division topological specificity factor</fullName>
    </recommendedName>
</protein>
<proteinExistence type="inferred from homology"/>
<dbReference type="GO" id="GO:0051301">
    <property type="term" value="P:cell division"/>
    <property type="evidence" value="ECO:0007669"/>
    <property type="project" value="UniProtKB-KW"/>
</dbReference>
<feature type="compositionally biased region" description="Basic and acidic residues" evidence="5">
    <location>
        <begin position="99"/>
        <end position="116"/>
    </location>
</feature>
<evidence type="ECO:0000256" key="4">
    <source>
        <dbReference type="HAMAP-Rule" id="MF_00262"/>
    </source>
</evidence>
<dbReference type="Proteomes" id="UP000198755">
    <property type="component" value="Unassembled WGS sequence"/>
</dbReference>
<dbReference type="OrthoDB" id="9802655at2"/>
<feature type="region of interest" description="Disordered" evidence="5">
    <location>
        <begin position="97"/>
        <end position="126"/>
    </location>
</feature>
<gene>
    <name evidence="4" type="primary">minE</name>
    <name evidence="6" type="ORF">SAMN05444581_1036</name>
</gene>